<dbReference type="EMBL" id="CM000126">
    <property type="protein sequence ID" value="EAY76907.1"/>
    <property type="molecule type" value="Genomic_DNA"/>
</dbReference>
<dbReference type="Gramene" id="BGIOSGA005020-TA">
    <property type="protein sequence ID" value="BGIOSGA005020-PA"/>
    <property type="gene ID" value="BGIOSGA005020"/>
</dbReference>
<protein>
    <submittedName>
        <fullName evidence="1">Uncharacterized protein</fullName>
    </submittedName>
</protein>
<sequence length="89" mass="9890">MAADKDNKEAAARDMATAKLVAVRLRLFPGNRESKVRHWLHGWCGRNESTKHTDFQWKGAVSTGRALCAAIYGGQMEDMAGSWSAKRPE</sequence>
<dbReference type="HOGENOM" id="CLU_2458714_0_0_1"/>
<dbReference type="OMA" id="GQMEDMA"/>
<organism evidence="1 2">
    <name type="scientific">Oryza sativa subsp. indica</name>
    <name type="common">Rice</name>
    <dbReference type="NCBI Taxonomy" id="39946"/>
    <lineage>
        <taxon>Eukaryota</taxon>
        <taxon>Viridiplantae</taxon>
        <taxon>Streptophyta</taxon>
        <taxon>Embryophyta</taxon>
        <taxon>Tracheophyta</taxon>
        <taxon>Spermatophyta</taxon>
        <taxon>Magnoliopsida</taxon>
        <taxon>Liliopsida</taxon>
        <taxon>Poales</taxon>
        <taxon>Poaceae</taxon>
        <taxon>BOP clade</taxon>
        <taxon>Oryzoideae</taxon>
        <taxon>Oryzeae</taxon>
        <taxon>Oryzinae</taxon>
        <taxon>Oryza</taxon>
        <taxon>Oryza sativa</taxon>
    </lineage>
</organism>
<dbReference type="Proteomes" id="UP000007015">
    <property type="component" value="Chromosome 1"/>
</dbReference>
<name>A2WY61_ORYSI</name>
<accession>A2WY61</accession>
<evidence type="ECO:0000313" key="1">
    <source>
        <dbReference type="EMBL" id="EAY76907.1"/>
    </source>
</evidence>
<dbReference type="AlphaFoldDB" id="A2WY61"/>
<reference evidence="1 2" key="1">
    <citation type="journal article" date="2005" name="PLoS Biol.">
        <title>The genomes of Oryza sativa: a history of duplications.</title>
        <authorList>
            <person name="Yu J."/>
            <person name="Wang J."/>
            <person name="Lin W."/>
            <person name="Li S."/>
            <person name="Li H."/>
            <person name="Zhou J."/>
            <person name="Ni P."/>
            <person name="Dong W."/>
            <person name="Hu S."/>
            <person name="Zeng C."/>
            <person name="Zhang J."/>
            <person name="Zhang Y."/>
            <person name="Li R."/>
            <person name="Xu Z."/>
            <person name="Li S."/>
            <person name="Li X."/>
            <person name="Zheng H."/>
            <person name="Cong L."/>
            <person name="Lin L."/>
            <person name="Yin J."/>
            <person name="Geng J."/>
            <person name="Li G."/>
            <person name="Shi J."/>
            <person name="Liu J."/>
            <person name="Lv H."/>
            <person name="Li J."/>
            <person name="Wang J."/>
            <person name="Deng Y."/>
            <person name="Ran L."/>
            <person name="Shi X."/>
            <person name="Wang X."/>
            <person name="Wu Q."/>
            <person name="Li C."/>
            <person name="Ren X."/>
            <person name="Wang J."/>
            <person name="Wang X."/>
            <person name="Li D."/>
            <person name="Liu D."/>
            <person name="Zhang X."/>
            <person name="Ji Z."/>
            <person name="Zhao W."/>
            <person name="Sun Y."/>
            <person name="Zhang Z."/>
            <person name="Bao J."/>
            <person name="Han Y."/>
            <person name="Dong L."/>
            <person name="Ji J."/>
            <person name="Chen P."/>
            <person name="Wu S."/>
            <person name="Liu J."/>
            <person name="Xiao Y."/>
            <person name="Bu D."/>
            <person name="Tan J."/>
            <person name="Yang L."/>
            <person name="Ye C."/>
            <person name="Zhang J."/>
            <person name="Xu J."/>
            <person name="Zhou Y."/>
            <person name="Yu Y."/>
            <person name="Zhang B."/>
            <person name="Zhuang S."/>
            <person name="Wei H."/>
            <person name="Liu B."/>
            <person name="Lei M."/>
            <person name="Yu H."/>
            <person name="Li Y."/>
            <person name="Xu H."/>
            <person name="Wei S."/>
            <person name="He X."/>
            <person name="Fang L."/>
            <person name="Zhang Z."/>
            <person name="Zhang Y."/>
            <person name="Huang X."/>
            <person name="Su Z."/>
            <person name="Tong W."/>
            <person name="Li J."/>
            <person name="Tong Z."/>
            <person name="Li S."/>
            <person name="Ye J."/>
            <person name="Wang L."/>
            <person name="Fang L."/>
            <person name="Lei T."/>
            <person name="Chen C."/>
            <person name="Chen H."/>
            <person name="Xu Z."/>
            <person name="Li H."/>
            <person name="Huang H."/>
            <person name="Zhang F."/>
            <person name="Xu H."/>
            <person name="Li N."/>
            <person name="Zhao C."/>
            <person name="Li S."/>
            <person name="Dong L."/>
            <person name="Huang Y."/>
            <person name="Li L."/>
            <person name="Xi Y."/>
            <person name="Qi Q."/>
            <person name="Li W."/>
            <person name="Zhang B."/>
            <person name="Hu W."/>
            <person name="Zhang Y."/>
            <person name="Tian X."/>
            <person name="Jiao Y."/>
            <person name="Liang X."/>
            <person name="Jin J."/>
            <person name="Gao L."/>
            <person name="Zheng W."/>
            <person name="Hao B."/>
            <person name="Liu S."/>
            <person name="Wang W."/>
            <person name="Yuan L."/>
            <person name="Cao M."/>
            <person name="McDermott J."/>
            <person name="Samudrala R."/>
            <person name="Wang J."/>
            <person name="Wong G.K."/>
            <person name="Yang H."/>
        </authorList>
    </citation>
    <scope>NUCLEOTIDE SEQUENCE [LARGE SCALE GENOMIC DNA]</scope>
    <source>
        <strain evidence="2">cv. 93-11</strain>
    </source>
</reference>
<gene>
    <name evidence="1" type="ORF">OsI_04867</name>
</gene>
<keyword evidence="2" id="KW-1185">Reference proteome</keyword>
<evidence type="ECO:0000313" key="2">
    <source>
        <dbReference type="Proteomes" id="UP000007015"/>
    </source>
</evidence>
<proteinExistence type="predicted"/>